<keyword evidence="1" id="KW-0812">Transmembrane</keyword>
<dbReference type="EMBL" id="CP017757">
    <property type="protein sequence ID" value="AQV94109.1"/>
    <property type="molecule type" value="Genomic_DNA"/>
</dbReference>
<gene>
    <name evidence="2" type="ORF">BJN34_09430</name>
</gene>
<dbReference type="KEGG" id="cuh:BJN34_09430"/>
<accession>A0A1U9UNE2</accession>
<evidence type="ECO:0000256" key="1">
    <source>
        <dbReference type="SAM" id="Phobius"/>
    </source>
</evidence>
<dbReference type="Pfam" id="PF16074">
    <property type="entry name" value="PilW"/>
    <property type="match status" value="1"/>
</dbReference>
<dbReference type="Proteomes" id="UP000189627">
    <property type="component" value="Chromosome 1"/>
</dbReference>
<proteinExistence type="predicted"/>
<dbReference type="AlphaFoldDB" id="A0A1U9UNE2"/>
<sequence length="345" mass="36175">MQSGYTIIEMMVAITLGLLITAGLTTIFVSNSQTRNEIERASEQTENGLYAMRLLTEDLRNAGYLAEFNPALLGAPAALPDPCATATADLKAALPIAVQGYDNPAAAPSCLSDVRAGTDIVVVRRASTCAIGDAGCDTLVAGAPYFQASTCSSAAELSSGNVSFYYGLEVDTTKLTLHQKDCNPPVPGTLAPLHQYRTHIYFIANNDKSGDGIPTLKRAELGASGFTIVPLVEGIENLQIEYGIETVSPPTGTAGVFTTNPGGYGGCTGSTCVGYWRNTVAAKVYLLARNKATSAGYTGGNNKTYAMGLNADGTANTAGPFNDTYRRHAYNSVVRLNNTAGRNTP</sequence>
<feature type="transmembrane region" description="Helical" evidence="1">
    <location>
        <begin position="7"/>
        <end position="29"/>
    </location>
</feature>
<organism evidence="2 3">
    <name type="scientific">Cupriavidus necator</name>
    <name type="common">Alcaligenes eutrophus</name>
    <name type="synonym">Ralstonia eutropha</name>
    <dbReference type="NCBI Taxonomy" id="106590"/>
    <lineage>
        <taxon>Bacteria</taxon>
        <taxon>Pseudomonadati</taxon>
        <taxon>Pseudomonadota</taxon>
        <taxon>Betaproteobacteria</taxon>
        <taxon>Burkholderiales</taxon>
        <taxon>Burkholderiaceae</taxon>
        <taxon>Cupriavidus</taxon>
    </lineage>
</organism>
<dbReference type="InterPro" id="IPR032092">
    <property type="entry name" value="PilW"/>
</dbReference>
<protein>
    <submittedName>
        <fullName evidence="2">Prepilin-type N-terminal cleavage/methylation domain-containing protein</fullName>
    </submittedName>
</protein>
<reference evidence="3" key="1">
    <citation type="submission" date="2017-02" db="EMBL/GenBank/DDBJ databases">
        <title>Complete genome sequence of Cupriavidus necator strain NH9, a 3-chlorobenzoate degrader.</title>
        <authorList>
            <person name="Moriuchi R."/>
            <person name="Dohra H."/>
            <person name="Ogawa N."/>
        </authorList>
    </citation>
    <scope>NUCLEOTIDE SEQUENCE [LARGE SCALE GENOMIC DNA]</scope>
    <source>
        <strain evidence="3">NH9</strain>
    </source>
</reference>
<name>A0A1U9UNE2_CUPNE</name>
<keyword evidence="1" id="KW-0472">Membrane</keyword>
<keyword evidence="1" id="KW-1133">Transmembrane helix</keyword>
<dbReference type="GO" id="GO:0043683">
    <property type="term" value="P:type IV pilus assembly"/>
    <property type="evidence" value="ECO:0007669"/>
    <property type="project" value="InterPro"/>
</dbReference>
<evidence type="ECO:0000313" key="3">
    <source>
        <dbReference type="Proteomes" id="UP000189627"/>
    </source>
</evidence>
<evidence type="ECO:0000313" key="2">
    <source>
        <dbReference type="EMBL" id="AQV94109.1"/>
    </source>
</evidence>
<dbReference type="NCBIfam" id="TIGR02532">
    <property type="entry name" value="IV_pilin_GFxxxE"/>
    <property type="match status" value="1"/>
</dbReference>
<dbReference type="InterPro" id="IPR012902">
    <property type="entry name" value="N_methyl_site"/>
</dbReference>